<keyword evidence="2" id="KW-0472">Membrane</keyword>
<evidence type="ECO:0000313" key="3">
    <source>
        <dbReference type="EMBL" id="GBB86413.1"/>
    </source>
</evidence>
<evidence type="ECO:0000256" key="1">
    <source>
        <dbReference type="SAM" id="MobiDB-lite"/>
    </source>
</evidence>
<reference evidence="3 4" key="1">
    <citation type="submission" date="2017-11" db="EMBL/GenBank/DDBJ databases">
        <title>The genome of Rhizophagus clarus HR1 reveals common genetic basis of auxotrophy among arbuscular mycorrhizal fungi.</title>
        <authorList>
            <person name="Kobayashi Y."/>
        </authorList>
    </citation>
    <scope>NUCLEOTIDE SEQUENCE [LARGE SCALE GENOMIC DNA]</scope>
    <source>
        <strain evidence="3 4">HR1</strain>
    </source>
</reference>
<feature type="transmembrane region" description="Helical" evidence="2">
    <location>
        <begin position="102"/>
        <end position="122"/>
    </location>
</feature>
<proteinExistence type="predicted"/>
<evidence type="ECO:0000256" key="2">
    <source>
        <dbReference type="SAM" id="Phobius"/>
    </source>
</evidence>
<evidence type="ECO:0000313" key="4">
    <source>
        <dbReference type="Proteomes" id="UP000247702"/>
    </source>
</evidence>
<feature type="transmembrane region" description="Helical" evidence="2">
    <location>
        <begin position="151"/>
        <end position="173"/>
    </location>
</feature>
<organism evidence="3 4">
    <name type="scientific">Rhizophagus clarus</name>
    <dbReference type="NCBI Taxonomy" id="94130"/>
    <lineage>
        <taxon>Eukaryota</taxon>
        <taxon>Fungi</taxon>
        <taxon>Fungi incertae sedis</taxon>
        <taxon>Mucoromycota</taxon>
        <taxon>Glomeromycotina</taxon>
        <taxon>Glomeromycetes</taxon>
        <taxon>Glomerales</taxon>
        <taxon>Glomeraceae</taxon>
        <taxon>Rhizophagus</taxon>
    </lineage>
</organism>
<keyword evidence="2" id="KW-1133">Transmembrane helix</keyword>
<sequence>MFKDIQFKFSEKLSFLFLGLIFVPIVKAGSLSNYFNQIIEFPKIDTGANENVFMCETTEYYNKELFPSFYSQIGTFIPATGLLFTVAVYGTTSAFNYKTTCLIDDFVILTFALAPIFSWYTLTKPMWLYRLIKSMNLNNEEFLSTFFENDLIIVILFVSYVIIVIIMNVFICIHKHNDKGKLYAQIKPEVIGKVRTFYTHKSPPTGESRHNSNKEYIKYRVHKVNKVEEHIYVKDLDSKKYYYVIFVNNSTYLYHLRDVKDHQSKKKERQNIREKIEDLIKIDKVCLIHGCEILNHKREEFMEKETKENEVKFIEIEDHILVNVIKTGILNYIVYSHRCSNRKKRGNRDINENNGKSDVELN</sequence>
<name>A0A2Z6Q8B5_9GLOM</name>
<dbReference type="Proteomes" id="UP000247702">
    <property type="component" value="Unassembled WGS sequence"/>
</dbReference>
<keyword evidence="4" id="KW-1185">Reference proteome</keyword>
<feature type="region of interest" description="Disordered" evidence="1">
    <location>
        <begin position="343"/>
        <end position="362"/>
    </location>
</feature>
<comment type="caution">
    <text evidence="3">The sequence shown here is derived from an EMBL/GenBank/DDBJ whole genome shotgun (WGS) entry which is preliminary data.</text>
</comment>
<gene>
    <name evidence="3" type="ORF">RclHR1_12860001</name>
</gene>
<dbReference type="AlphaFoldDB" id="A0A2Z6Q8B5"/>
<feature type="compositionally biased region" description="Basic and acidic residues" evidence="1">
    <location>
        <begin position="347"/>
        <end position="362"/>
    </location>
</feature>
<keyword evidence="2" id="KW-0812">Transmembrane</keyword>
<dbReference type="EMBL" id="BEXD01000320">
    <property type="protein sequence ID" value="GBB86413.1"/>
    <property type="molecule type" value="Genomic_DNA"/>
</dbReference>
<feature type="transmembrane region" description="Helical" evidence="2">
    <location>
        <begin position="69"/>
        <end position="90"/>
    </location>
</feature>
<accession>A0A2Z6Q8B5</accession>
<protein>
    <submittedName>
        <fullName evidence="3">Uncharacterized protein</fullName>
    </submittedName>
</protein>